<dbReference type="EMBL" id="JRHC01000004">
    <property type="protein sequence ID" value="KJF42857.1"/>
    <property type="molecule type" value="Genomic_DNA"/>
</dbReference>
<organism evidence="1 2">
    <name type="scientific">Draconibacterium sediminis</name>
    <dbReference type="NCBI Taxonomy" id="1544798"/>
    <lineage>
        <taxon>Bacteria</taxon>
        <taxon>Pseudomonadati</taxon>
        <taxon>Bacteroidota</taxon>
        <taxon>Bacteroidia</taxon>
        <taxon>Marinilabiliales</taxon>
        <taxon>Prolixibacteraceae</taxon>
        <taxon>Draconibacterium</taxon>
    </lineage>
</organism>
<evidence type="ECO:0000313" key="2">
    <source>
        <dbReference type="Proteomes" id="UP000032544"/>
    </source>
</evidence>
<reference evidence="1 2" key="1">
    <citation type="submission" date="2014-09" db="EMBL/GenBank/DDBJ databases">
        <title>Draft Genome Sequence of Draconibacterium sp. JN14CK-3.</title>
        <authorList>
            <person name="Dong C."/>
            <person name="Lai Q."/>
            <person name="Shao Z."/>
        </authorList>
    </citation>
    <scope>NUCLEOTIDE SEQUENCE [LARGE SCALE GENOMIC DNA]</scope>
    <source>
        <strain evidence="1 2">JN14CK-3</strain>
    </source>
</reference>
<gene>
    <name evidence="1" type="ORF">LH29_15690</name>
</gene>
<comment type="caution">
    <text evidence="1">The sequence shown here is derived from an EMBL/GenBank/DDBJ whole genome shotgun (WGS) entry which is preliminary data.</text>
</comment>
<sequence length="264" mass="30776">MQPFSTFNHLKIKNILNLAVMNLHKLIKLIPFICLVFLFACDKENEWPELVINVQLIDENENASDDHSGVAITLTRGEEQFNGVTDSNGDCVFPDFPYGIFAVELEKNGFVTFDTYPKLTYHINDRVNTFSYKMNEVPQYRIELDSITKPEDGEWSRMFAYGRIYNMKDQPPSYYHAIAYFNTTNDVSKDNYSFFHYAGILLDEVVGDTREIWITNYAYGYLIPENTETLYVRLYPCAKYFDWGTIRDEALGEPSEVFEWVIPN</sequence>
<name>A0A0D8J7K1_9BACT</name>
<evidence type="ECO:0000313" key="1">
    <source>
        <dbReference type="EMBL" id="KJF42857.1"/>
    </source>
</evidence>
<proteinExistence type="predicted"/>
<dbReference type="Proteomes" id="UP000032544">
    <property type="component" value="Unassembled WGS sequence"/>
</dbReference>
<keyword evidence="2" id="KW-1185">Reference proteome</keyword>
<dbReference type="AlphaFoldDB" id="A0A0D8J7K1"/>
<protein>
    <submittedName>
        <fullName evidence="1">Uncharacterized protein</fullName>
    </submittedName>
</protein>
<accession>A0A0D8J7K1</accession>